<reference evidence="2" key="1">
    <citation type="submission" date="2022-11" db="UniProtKB">
        <authorList>
            <consortium name="WormBaseParasite"/>
        </authorList>
    </citation>
    <scope>IDENTIFICATION</scope>
</reference>
<dbReference type="AlphaFoldDB" id="A0A915HH31"/>
<protein>
    <submittedName>
        <fullName evidence="2">Uncharacterized protein</fullName>
    </submittedName>
</protein>
<dbReference type="WBParaSite" id="nRc.2.0.1.t00923-RA">
    <property type="protein sequence ID" value="nRc.2.0.1.t00923-RA"/>
    <property type="gene ID" value="nRc.2.0.1.g00923"/>
</dbReference>
<keyword evidence="1" id="KW-1185">Reference proteome</keyword>
<evidence type="ECO:0000313" key="1">
    <source>
        <dbReference type="Proteomes" id="UP000887565"/>
    </source>
</evidence>
<name>A0A915HH31_ROMCU</name>
<dbReference type="Proteomes" id="UP000887565">
    <property type="component" value="Unplaced"/>
</dbReference>
<accession>A0A915HH31</accession>
<organism evidence="1 2">
    <name type="scientific">Romanomermis culicivorax</name>
    <name type="common">Nematode worm</name>
    <dbReference type="NCBI Taxonomy" id="13658"/>
    <lineage>
        <taxon>Eukaryota</taxon>
        <taxon>Metazoa</taxon>
        <taxon>Ecdysozoa</taxon>
        <taxon>Nematoda</taxon>
        <taxon>Enoplea</taxon>
        <taxon>Dorylaimia</taxon>
        <taxon>Mermithida</taxon>
        <taxon>Mermithoidea</taxon>
        <taxon>Mermithidae</taxon>
        <taxon>Romanomermis</taxon>
    </lineage>
</organism>
<proteinExistence type="predicted"/>
<sequence length="63" mass="7291">MGFLNGISSISATLRYKWTGHITSHKNSDKNTYCNDKYVHEHAVLKKWLSVSNVTTFRDKFLT</sequence>
<evidence type="ECO:0000313" key="2">
    <source>
        <dbReference type="WBParaSite" id="nRc.2.0.1.t00923-RA"/>
    </source>
</evidence>